<comment type="caution">
    <text evidence="2">The sequence shown here is derived from an EMBL/GenBank/DDBJ whole genome shotgun (WGS) entry which is preliminary data.</text>
</comment>
<organism evidence="2 3">
    <name type="scientific">Anabaena azotica FACHB-119</name>
    <dbReference type="NCBI Taxonomy" id="947527"/>
    <lineage>
        <taxon>Bacteria</taxon>
        <taxon>Bacillati</taxon>
        <taxon>Cyanobacteriota</taxon>
        <taxon>Cyanophyceae</taxon>
        <taxon>Nostocales</taxon>
        <taxon>Nostocaceae</taxon>
        <taxon>Anabaena</taxon>
        <taxon>Anabaena azotica</taxon>
    </lineage>
</organism>
<dbReference type="Proteomes" id="UP000661112">
    <property type="component" value="Unassembled WGS sequence"/>
</dbReference>
<proteinExistence type="predicted"/>
<feature type="transmembrane region" description="Helical" evidence="1">
    <location>
        <begin position="42"/>
        <end position="66"/>
    </location>
</feature>
<name>A0ABR8D7N5_9NOST</name>
<feature type="transmembrane region" description="Helical" evidence="1">
    <location>
        <begin position="7"/>
        <end position="30"/>
    </location>
</feature>
<evidence type="ECO:0000313" key="3">
    <source>
        <dbReference type="Proteomes" id="UP000661112"/>
    </source>
</evidence>
<keyword evidence="1" id="KW-0812">Transmembrane</keyword>
<evidence type="ECO:0000313" key="2">
    <source>
        <dbReference type="EMBL" id="MBD2502936.1"/>
    </source>
</evidence>
<reference evidence="2 3" key="1">
    <citation type="journal article" date="2020" name="ISME J.">
        <title>Comparative genomics reveals insights into cyanobacterial evolution and habitat adaptation.</title>
        <authorList>
            <person name="Chen M.Y."/>
            <person name="Teng W.K."/>
            <person name="Zhao L."/>
            <person name="Hu C.X."/>
            <person name="Zhou Y.K."/>
            <person name="Han B.P."/>
            <person name="Song L.R."/>
            <person name="Shu W.S."/>
        </authorList>
    </citation>
    <scope>NUCLEOTIDE SEQUENCE [LARGE SCALE GENOMIC DNA]</scope>
    <source>
        <strain evidence="2 3">FACHB-119</strain>
    </source>
</reference>
<dbReference type="EMBL" id="JACJSG010000029">
    <property type="protein sequence ID" value="MBD2502936.1"/>
    <property type="molecule type" value="Genomic_DNA"/>
</dbReference>
<evidence type="ECO:0000256" key="1">
    <source>
        <dbReference type="SAM" id="Phobius"/>
    </source>
</evidence>
<keyword evidence="1" id="KW-1133">Transmembrane helix</keyword>
<keyword evidence="3" id="KW-1185">Reference proteome</keyword>
<gene>
    <name evidence="2" type="ORF">H6G83_20410</name>
</gene>
<keyword evidence="1" id="KW-0472">Membrane</keyword>
<dbReference type="RefSeq" id="WP_190475667.1">
    <property type="nucleotide sequence ID" value="NZ_JACJSG010000029.1"/>
</dbReference>
<protein>
    <submittedName>
        <fullName evidence="2">Uncharacterized protein</fullName>
    </submittedName>
</protein>
<sequence length="108" mass="12095">MNIKQTLVSIIKVVSTVLISSAIALEAWNIYAVIANINIPSILIPIFWVERFIVTCHFLEGVIAAFYAGAKKKMPIKYGIYTFFVGTVGLLELFSKELEEISNKLSRI</sequence>
<accession>A0ABR8D7N5</accession>